<evidence type="ECO:0000256" key="1">
    <source>
        <dbReference type="SAM" id="SignalP"/>
    </source>
</evidence>
<dbReference type="SMART" id="SM00062">
    <property type="entry name" value="PBPb"/>
    <property type="match status" value="1"/>
</dbReference>
<feature type="chain" id="PRO_5010308386" description="Solute-binding protein family 3/N-terminal domain-containing protein" evidence="1">
    <location>
        <begin position="21"/>
        <end position="269"/>
    </location>
</feature>
<evidence type="ECO:0000313" key="4">
    <source>
        <dbReference type="Proteomes" id="UP000188243"/>
    </source>
</evidence>
<gene>
    <name evidence="3" type="ORF">B0W48_10255</name>
</gene>
<keyword evidence="1" id="KW-0732">Signal</keyword>
<dbReference type="RefSeq" id="WP_077538931.1">
    <property type="nucleotide sequence ID" value="NZ_CANLYY010000001.1"/>
</dbReference>
<accession>A0A1Q2H3Y7</accession>
<sequence length="269" mass="30671">MLPLKYLISAISLFACSAIANEVNIVHIAQEQRVQYARDDYLNELLAKALMRAQYPADIRAVLIHPHQQRTLIALDTKSLDLYWSMSSPERESLAIAIKIPLFKGYIGKRALLTSKDSLTRFKGINTIEQLSKLSAVQGHDWPDTKIMAFNGLHVRPLANYQAMFTLTSSGRIDYFPRSFIEVNSELEANKQSNLMIVPNLYISYPTGFYYFVSKRKPKLAGAIEKGLKIMQENGEFDALFNEYFAKEINNLPYSKADTVEIKLDNPYF</sequence>
<reference evidence="3 4" key="1">
    <citation type="submission" date="2017-02" db="EMBL/GenBank/DDBJ databases">
        <title>Complete genome sequence of the cold-active Pseudoalteromonas aliena strain EH1 isolated from Arctic seawater.</title>
        <authorList>
            <person name="Kim E."/>
            <person name="Heo E."/>
            <person name="Kim H."/>
            <person name="Kim D."/>
        </authorList>
    </citation>
    <scope>NUCLEOTIDE SEQUENCE [LARGE SCALE GENOMIC DNA]</scope>
    <source>
        <strain evidence="3 4">EH1</strain>
    </source>
</reference>
<organism evidence="3 4">
    <name type="scientific">Pseudoalteromonas aliena</name>
    <dbReference type="NCBI Taxonomy" id="247523"/>
    <lineage>
        <taxon>Bacteria</taxon>
        <taxon>Pseudomonadati</taxon>
        <taxon>Pseudomonadota</taxon>
        <taxon>Gammaproteobacteria</taxon>
        <taxon>Alteromonadales</taxon>
        <taxon>Pseudoalteromonadaceae</taxon>
        <taxon>Pseudoalteromonas</taxon>
    </lineage>
</organism>
<proteinExistence type="predicted"/>
<dbReference type="EMBL" id="CP019628">
    <property type="protein sequence ID" value="AQQ02077.1"/>
    <property type="molecule type" value="Genomic_DNA"/>
</dbReference>
<dbReference type="PROSITE" id="PS51257">
    <property type="entry name" value="PROKAR_LIPOPROTEIN"/>
    <property type="match status" value="1"/>
</dbReference>
<evidence type="ECO:0000259" key="2">
    <source>
        <dbReference type="SMART" id="SM00062"/>
    </source>
</evidence>
<dbReference type="SUPFAM" id="SSF53850">
    <property type="entry name" value="Periplasmic binding protein-like II"/>
    <property type="match status" value="1"/>
</dbReference>
<dbReference type="Proteomes" id="UP000188243">
    <property type="component" value="Chromosome"/>
</dbReference>
<dbReference type="AlphaFoldDB" id="A0A1Q2H3Y7"/>
<feature type="signal peptide" evidence="1">
    <location>
        <begin position="1"/>
        <end position="20"/>
    </location>
</feature>
<feature type="domain" description="Solute-binding protein family 3/N-terminal" evidence="2">
    <location>
        <begin position="22"/>
        <end position="248"/>
    </location>
</feature>
<dbReference type="STRING" id="247523.B0W48_10255"/>
<dbReference type="Gene3D" id="3.40.190.10">
    <property type="entry name" value="Periplasmic binding protein-like II"/>
    <property type="match status" value="2"/>
</dbReference>
<protein>
    <recommendedName>
        <fullName evidence="2">Solute-binding protein family 3/N-terminal domain-containing protein</fullName>
    </recommendedName>
</protein>
<evidence type="ECO:0000313" key="3">
    <source>
        <dbReference type="EMBL" id="AQQ02077.1"/>
    </source>
</evidence>
<dbReference type="KEGG" id="paln:B0W48_10255"/>
<name>A0A1Q2H3Y7_9GAMM</name>
<dbReference type="InterPro" id="IPR001638">
    <property type="entry name" value="Solute-binding_3/MltF_N"/>
</dbReference>